<evidence type="ECO:0000256" key="2">
    <source>
        <dbReference type="SAM" id="SignalP"/>
    </source>
</evidence>
<dbReference type="SUPFAM" id="SSF53850">
    <property type="entry name" value="Periplasmic binding protein-like II"/>
    <property type="match status" value="1"/>
</dbReference>
<dbReference type="PANTHER" id="PTHR42928">
    <property type="entry name" value="TRICARBOXYLATE-BINDING PROTEIN"/>
    <property type="match status" value="1"/>
</dbReference>
<gene>
    <name evidence="3" type="ORF">H0A62_12685</name>
</gene>
<evidence type="ECO:0000313" key="4">
    <source>
        <dbReference type="Proteomes" id="UP000554144"/>
    </source>
</evidence>
<evidence type="ECO:0000256" key="1">
    <source>
        <dbReference type="ARBA" id="ARBA00006987"/>
    </source>
</evidence>
<feature type="chain" id="PRO_5032353865" evidence="2">
    <location>
        <begin position="22"/>
        <end position="321"/>
    </location>
</feature>
<dbReference type="Proteomes" id="UP000554144">
    <property type="component" value="Unassembled WGS sequence"/>
</dbReference>
<sequence>MQLKKLLLLTAGIMAAASVHAQATWPAQPIKLVVGYSPGGPVDTSARTFAKYLSDELKQSVVVENRTGASGMIAAESVSRATPDGYTLNFVASPTLTITPIVQKKPMDHDKDFSYIGNIVDYTNVLVVNNDVPVKSVQELVEYAKKNPNAVTFGSAGVGASNHLSAELLKQKTGTEMLHVPYRGNSPAMVDVIGGKITFMFDITSTAKNYIDSGKVRALAVTSRERNAGLPDVPSMIEAGVDDYAVTGWYALIGPAELPADVVNRLHDALKSITSNADFVKNMKNGGYTIDLSDGEELKARVKREYAMWDEVIEKGNILKK</sequence>
<feature type="signal peptide" evidence="2">
    <location>
        <begin position="1"/>
        <end position="21"/>
    </location>
</feature>
<accession>A0A853GVV3</accession>
<dbReference type="OrthoDB" id="8678477at2"/>
<dbReference type="PIRSF" id="PIRSF017082">
    <property type="entry name" value="YflP"/>
    <property type="match status" value="1"/>
</dbReference>
<dbReference type="InterPro" id="IPR005064">
    <property type="entry name" value="BUG"/>
</dbReference>
<dbReference type="AlphaFoldDB" id="A0A853GVV3"/>
<dbReference type="InterPro" id="IPR042100">
    <property type="entry name" value="Bug_dom1"/>
</dbReference>
<comment type="caution">
    <text evidence="3">The sequence shown here is derived from an EMBL/GenBank/DDBJ whole genome shotgun (WGS) entry which is preliminary data.</text>
</comment>
<dbReference type="PANTHER" id="PTHR42928:SF5">
    <property type="entry name" value="BLR1237 PROTEIN"/>
    <property type="match status" value="1"/>
</dbReference>
<dbReference type="CDD" id="cd07012">
    <property type="entry name" value="PBP2_Bug_TTT"/>
    <property type="match status" value="1"/>
</dbReference>
<dbReference type="Gene3D" id="3.40.190.150">
    <property type="entry name" value="Bordetella uptake gene, domain 1"/>
    <property type="match status" value="1"/>
</dbReference>
<protein>
    <submittedName>
        <fullName evidence="3">Tripartite tricarboxylate transporter substrate binding protein</fullName>
    </submittedName>
</protein>
<dbReference type="EMBL" id="JACCEV010000003">
    <property type="protein sequence ID" value="NYT86461.1"/>
    <property type="molecule type" value="Genomic_DNA"/>
</dbReference>
<evidence type="ECO:0000313" key="3">
    <source>
        <dbReference type="EMBL" id="NYT86461.1"/>
    </source>
</evidence>
<dbReference type="Pfam" id="PF03401">
    <property type="entry name" value="TctC"/>
    <property type="match status" value="1"/>
</dbReference>
<dbReference type="Gene3D" id="3.40.190.10">
    <property type="entry name" value="Periplasmic binding protein-like II"/>
    <property type="match status" value="1"/>
</dbReference>
<keyword evidence="4" id="KW-1185">Reference proteome</keyword>
<comment type="similarity">
    <text evidence="1">Belongs to the UPF0065 (bug) family.</text>
</comment>
<dbReference type="RefSeq" id="WP_130040233.1">
    <property type="nucleotide sequence ID" value="NZ_JACCEV010000003.1"/>
</dbReference>
<name>A0A853GVV3_9BURK</name>
<keyword evidence="2" id="KW-0732">Signal</keyword>
<reference evidence="3 4" key="1">
    <citation type="submission" date="2020-07" db="EMBL/GenBank/DDBJ databases">
        <title>Taxonomic revisions and descriptions of new bacterial species based on genomic comparisons in the high-G+C-content subgroup of the family Alcaligenaceae.</title>
        <authorList>
            <person name="Szabo A."/>
            <person name="Felfoldi T."/>
        </authorList>
    </citation>
    <scope>NUCLEOTIDE SEQUENCE [LARGE SCALE GENOMIC DNA]</scope>
    <source>
        <strain evidence="3 4">DSM 25667</strain>
    </source>
</reference>
<organism evidence="3 4">
    <name type="scientific">Pollutimonas harenae</name>
    <dbReference type="NCBI Taxonomy" id="657015"/>
    <lineage>
        <taxon>Bacteria</taxon>
        <taxon>Pseudomonadati</taxon>
        <taxon>Pseudomonadota</taxon>
        <taxon>Betaproteobacteria</taxon>
        <taxon>Burkholderiales</taxon>
        <taxon>Alcaligenaceae</taxon>
        <taxon>Pollutimonas</taxon>
    </lineage>
</organism>
<proteinExistence type="inferred from homology"/>